<dbReference type="OrthoDB" id="2338404at2759"/>
<dbReference type="EMBL" id="CAJVQA010036645">
    <property type="protein sequence ID" value="CAG8808874.1"/>
    <property type="molecule type" value="Genomic_DNA"/>
</dbReference>
<reference evidence="1" key="1">
    <citation type="submission" date="2021-06" db="EMBL/GenBank/DDBJ databases">
        <authorList>
            <person name="Kallberg Y."/>
            <person name="Tangrot J."/>
            <person name="Rosling A."/>
        </authorList>
    </citation>
    <scope>NUCLEOTIDE SEQUENCE</scope>
    <source>
        <strain evidence="1">FL966</strain>
    </source>
</reference>
<keyword evidence="2" id="KW-1185">Reference proteome</keyword>
<gene>
    <name evidence="1" type="ORF">CPELLU_LOCUS18423</name>
</gene>
<evidence type="ECO:0000313" key="2">
    <source>
        <dbReference type="Proteomes" id="UP000789759"/>
    </source>
</evidence>
<evidence type="ECO:0000313" key="1">
    <source>
        <dbReference type="EMBL" id="CAG8808874.1"/>
    </source>
</evidence>
<organism evidence="1 2">
    <name type="scientific">Cetraspora pellucida</name>
    <dbReference type="NCBI Taxonomy" id="1433469"/>
    <lineage>
        <taxon>Eukaryota</taxon>
        <taxon>Fungi</taxon>
        <taxon>Fungi incertae sedis</taxon>
        <taxon>Mucoromycota</taxon>
        <taxon>Glomeromycotina</taxon>
        <taxon>Glomeromycetes</taxon>
        <taxon>Diversisporales</taxon>
        <taxon>Gigasporaceae</taxon>
        <taxon>Cetraspora</taxon>
    </lineage>
</organism>
<feature type="non-terminal residue" evidence="1">
    <location>
        <position position="1"/>
    </location>
</feature>
<accession>A0A9N9K3D3</accession>
<dbReference type="Proteomes" id="UP000789759">
    <property type="component" value="Unassembled WGS sequence"/>
</dbReference>
<feature type="non-terminal residue" evidence="1">
    <location>
        <position position="552"/>
    </location>
</feature>
<dbReference type="AlphaFoldDB" id="A0A9N9K3D3"/>
<protein>
    <submittedName>
        <fullName evidence="1">2186_t:CDS:1</fullName>
    </submittedName>
</protein>
<sequence>ELPKIEYGHQQFFETLGDLIGWLKRIYRDQEAEIISYEEIIPIPSFNQTSTKFSKRLIPGVGFVQKEISMKKWVNNVASINLVTWIKKFNLNHGVVINSNTLTPSKNAAINFEHVPELIVKNDLLIEEVQSTTYNEFLLNNNMSIETFKYLRTFGNFQDCLEDKLISKEFTYYIIRIKKIELDLSINFIKPVDDFKIGINNAFREMRPYQALQEVFKKYGYFWPQKITLGGFLRAICPQTSNSKPPDSDTYHNLKAEEIGQLILNNKNITNDLVFLTSDGNVIRKEKLNDWIESIENYHNLTVIDFDKFTPLYEIFKNEQCQIEMILNNNSLPKILLTGITDISVKDCEHIRIDFNEDFNSTEFVVFGSVVDKNNLPIKDCSLNFGLYDYSGFSAIVINTNPIKKESDMRIMWAIVGEYSLGIRCPDLRDESSIQLIKDLKINCKDFSEVYPIENSILLSEEWSSDYLHLTYSKKPESETILNICVILPENERENKNFNIDKFISYNSIGYKLDKTNCKQSYQDDRIFIDSVKSSTKKALIISTAKEQLNTI</sequence>
<comment type="caution">
    <text evidence="1">The sequence shown here is derived from an EMBL/GenBank/DDBJ whole genome shotgun (WGS) entry which is preliminary data.</text>
</comment>
<proteinExistence type="predicted"/>
<name>A0A9N9K3D3_9GLOM</name>